<dbReference type="RefSeq" id="WP_106522270.1">
    <property type="nucleotide sequence ID" value="NZ_PYGD01000002.1"/>
</dbReference>
<keyword evidence="4" id="KW-1185">Reference proteome</keyword>
<reference evidence="3 4" key="1">
    <citation type="submission" date="2018-03" db="EMBL/GenBank/DDBJ databases">
        <title>Genomic Encyclopedia of Type Strains, Phase III (KMG-III): the genomes of soil and plant-associated and newly described type strains.</title>
        <authorList>
            <person name="Whitman W."/>
        </authorList>
    </citation>
    <scope>NUCLEOTIDE SEQUENCE [LARGE SCALE GENOMIC DNA]</scope>
    <source>
        <strain evidence="3 4">CGMCC 1.12700</strain>
    </source>
</reference>
<accession>A0A2P8D7R9</accession>
<proteinExistence type="predicted"/>
<organism evidence="3 4">
    <name type="scientific">Taibaiella chishuiensis</name>
    <dbReference type="NCBI Taxonomy" id="1434707"/>
    <lineage>
        <taxon>Bacteria</taxon>
        <taxon>Pseudomonadati</taxon>
        <taxon>Bacteroidota</taxon>
        <taxon>Chitinophagia</taxon>
        <taxon>Chitinophagales</taxon>
        <taxon>Chitinophagaceae</taxon>
        <taxon>Taibaiella</taxon>
    </lineage>
</organism>
<dbReference type="OrthoDB" id="677607at2"/>
<protein>
    <submittedName>
        <fullName evidence="3">Uncharacterized protein DUF4342</fullName>
    </submittedName>
</protein>
<keyword evidence="1" id="KW-0472">Membrane</keyword>
<evidence type="ECO:0000256" key="1">
    <source>
        <dbReference type="SAM" id="Phobius"/>
    </source>
</evidence>
<feature type="transmembrane region" description="Helical" evidence="1">
    <location>
        <begin position="45"/>
        <end position="68"/>
    </location>
</feature>
<dbReference type="EMBL" id="PYGD01000002">
    <property type="protein sequence ID" value="PSK93252.1"/>
    <property type="molecule type" value="Genomic_DNA"/>
</dbReference>
<dbReference type="Proteomes" id="UP000240572">
    <property type="component" value="Unassembled WGS sequence"/>
</dbReference>
<evidence type="ECO:0000313" key="3">
    <source>
        <dbReference type="EMBL" id="PSK93252.1"/>
    </source>
</evidence>
<keyword evidence="1" id="KW-1133">Transmembrane helix</keyword>
<comment type="caution">
    <text evidence="3">The sequence shown here is derived from an EMBL/GenBank/DDBJ whole genome shotgun (WGS) entry which is preliminary data.</text>
</comment>
<name>A0A2P8D7R9_9BACT</name>
<evidence type="ECO:0000313" key="4">
    <source>
        <dbReference type="Proteomes" id="UP000240572"/>
    </source>
</evidence>
<dbReference type="InterPro" id="IPR025642">
    <property type="entry name" value="DUF4342"/>
</dbReference>
<gene>
    <name evidence="3" type="ORF">B0I18_102222</name>
</gene>
<sequence length="90" mass="9530">MTTKETFTLSGENLLKKIKELIAEGNIRKITITDKSGKELMSFPMTLGLVGALLAPVLAAVGAMAALVSECNITVERNEPGQEAEGTKVP</sequence>
<keyword evidence="1" id="KW-0812">Transmembrane</keyword>
<feature type="domain" description="DUF4342" evidence="2">
    <location>
        <begin position="2"/>
        <end position="77"/>
    </location>
</feature>
<evidence type="ECO:0000259" key="2">
    <source>
        <dbReference type="Pfam" id="PF14242"/>
    </source>
</evidence>
<dbReference type="Pfam" id="PF14242">
    <property type="entry name" value="DUF4342"/>
    <property type="match status" value="1"/>
</dbReference>
<dbReference type="AlphaFoldDB" id="A0A2P8D7R9"/>